<feature type="region of interest" description="Disordered" evidence="1">
    <location>
        <begin position="1"/>
        <end position="37"/>
    </location>
</feature>
<sequence length="114" mass="12371">MEEERPDSPHKKKRMGASGCLRSKHKQRWKRDGKEGDWSVVQKEGKVADAATVPTCPRGPFSRCGRMTERSTLADSAFSEGTLSVELQPGCGTHVAGGRRPVNAGASSSLQYLL</sequence>
<gene>
    <name evidence="2" type="ORF">PVAP13_7NG256617</name>
</gene>
<evidence type="ECO:0000313" key="2">
    <source>
        <dbReference type="EMBL" id="KAG2567201.1"/>
    </source>
</evidence>
<reference evidence="2" key="1">
    <citation type="submission" date="2020-05" db="EMBL/GenBank/DDBJ databases">
        <title>WGS assembly of Panicum virgatum.</title>
        <authorList>
            <person name="Lovell J.T."/>
            <person name="Jenkins J."/>
            <person name="Shu S."/>
            <person name="Juenger T.E."/>
            <person name="Schmutz J."/>
        </authorList>
    </citation>
    <scope>NUCLEOTIDE SEQUENCE</scope>
    <source>
        <strain evidence="2">AP13</strain>
    </source>
</reference>
<name>A0A8T0PXH0_PANVG</name>
<dbReference type="AlphaFoldDB" id="A0A8T0PXH0"/>
<keyword evidence="3" id="KW-1185">Reference proteome</keyword>
<evidence type="ECO:0000313" key="3">
    <source>
        <dbReference type="Proteomes" id="UP000823388"/>
    </source>
</evidence>
<organism evidence="2 3">
    <name type="scientific">Panicum virgatum</name>
    <name type="common">Blackwell switchgrass</name>
    <dbReference type="NCBI Taxonomy" id="38727"/>
    <lineage>
        <taxon>Eukaryota</taxon>
        <taxon>Viridiplantae</taxon>
        <taxon>Streptophyta</taxon>
        <taxon>Embryophyta</taxon>
        <taxon>Tracheophyta</taxon>
        <taxon>Spermatophyta</taxon>
        <taxon>Magnoliopsida</taxon>
        <taxon>Liliopsida</taxon>
        <taxon>Poales</taxon>
        <taxon>Poaceae</taxon>
        <taxon>PACMAD clade</taxon>
        <taxon>Panicoideae</taxon>
        <taxon>Panicodae</taxon>
        <taxon>Paniceae</taxon>
        <taxon>Panicinae</taxon>
        <taxon>Panicum</taxon>
        <taxon>Panicum sect. Hiantes</taxon>
    </lineage>
</organism>
<proteinExistence type="predicted"/>
<comment type="caution">
    <text evidence="2">The sequence shown here is derived from an EMBL/GenBank/DDBJ whole genome shotgun (WGS) entry which is preliminary data.</text>
</comment>
<protein>
    <submittedName>
        <fullName evidence="2">Uncharacterized protein</fullName>
    </submittedName>
</protein>
<dbReference type="Proteomes" id="UP000823388">
    <property type="component" value="Chromosome 7N"/>
</dbReference>
<accession>A0A8T0PXH0</accession>
<dbReference type="EMBL" id="CM029050">
    <property type="protein sequence ID" value="KAG2567201.1"/>
    <property type="molecule type" value="Genomic_DNA"/>
</dbReference>
<evidence type="ECO:0000256" key="1">
    <source>
        <dbReference type="SAM" id="MobiDB-lite"/>
    </source>
</evidence>